<evidence type="ECO:0000256" key="6">
    <source>
        <dbReference type="ARBA" id="ARBA00022695"/>
    </source>
</evidence>
<evidence type="ECO:0000256" key="4">
    <source>
        <dbReference type="ARBA" id="ARBA00022478"/>
    </source>
</evidence>
<dbReference type="InterPro" id="IPR011262">
    <property type="entry name" value="DNA-dir_RNA_pol_insert"/>
</dbReference>
<sequence length="454" mass="51592">MQKFHTNYNIQNFLSFKNPFSYKRSIYRCQTKAFSDQFLSILSDSYYSSPLKKDINARNQKLSKNYFMSCKENRIVNNRSFYSSFYLGPFDSGQSITVANALRRTLLAELSGLAITAVEIEGVTHEYSTIPGVKDTVLDILLNLKEIVIKSNYILEVENGEGFLQVRGPGVIRASDIRLPSYLLCVDPDQYIATLSADGVLSMKFTIDSGKSYLSISKESLNIKKFEKTPTKTESSQLVSEKPTNLLILDPIFSPVSKVNYIVEQNPQDFSSQIIILEIWTNGSLHPRKALYDALKKLINIFSNLKKIKIFDSSFKSNKTYTKIQKLLQSTETKCINGMSSNSIISNPGTSFKKTIRPLDSLNYPKTEIDSVQVNRSNNVKNQNLIKKADFLQTEDLAILNLSVRSYNSLKNAQMDTINDLLNYSIDELLNKKIGKHVLLEVQKKLRKKGYFLK</sequence>
<name>A0A0S2LPW2_9CHLO</name>
<dbReference type="InterPro" id="IPR011260">
    <property type="entry name" value="RNAP_asu_C"/>
</dbReference>
<dbReference type="EMBL" id="KT625419">
    <property type="protein sequence ID" value="ALO63378.1"/>
    <property type="molecule type" value="Genomic_DNA"/>
</dbReference>
<dbReference type="Pfam" id="PF01193">
    <property type="entry name" value="RNA_pol_L"/>
    <property type="match status" value="1"/>
</dbReference>
<dbReference type="SUPFAM" id="SSF47789">
    <property type="entry name" value="C-terminal domain of RNA polymerase alpha subunit"/>
    <property type="match status" value="1"/>
</dbReference>
<dbReference type="Gene3D" id="3.30.1360.10">
    <property type="entry name" value="RNA polymerase, RBP11-like subunit"/>
    <property type="match status" value="1"/>
</dbReference>
<keyword evidence="11" id="KW-0150">Chloroplast</keyword>
<evidence type="ECO:0000313" key="11">
    <source>
        <dbReference type="EMBL" id="ALO63378.1"/>
    </source>
</evidence>
<accession>A0A0S2LPW2</accession>
<dbReference type="EC" id="2.7.7.6" evidence="3"/>
<keyword evidence="11" id="KW-0934">Plastid</keyword>
<comment type="catalytic activity">
    <reaction evidence="9">
        <text>RNA(n) + a ribonucleoside 5'-triphosphate = RNA(n+1) + diphosphate</text>
        <dbReference type="Rhea" id="RHEA:21248"/>
        <dbReference type="Rhea" id="RHEA-COMP:14527"/>
        <dbReference type="Rhea" id="RHEA-COMP:17342"/>
        <dbReference type="ChEBI" id="CHEBI:33019"/>
        <dbReference type="ChEBI" id="CHEBI:61557"/>
        <dbReference type="ChEBI" id="CHEBI:140395"/>
        <dbReference type="EC" id="2.7.7.6"/>
    </reaction>
</comment>
<dbReference type="SUPFAM" id="SSF55257">
    <property type="entry name" value="RBP11-like subunits of RNA polymerase"/>
    <property type="match status" value="1"/>
</dbReference>
<keyword evidence="4" id="KW-0240">DNA-directed RNA polymerase</keyword>
<dbReference type="Gene3D" id="2.170.120.12">
    <property type="entry name" value="DNA-directed RNA polymerase, insert domain"/>
    <property type="match status" value="1"/>
</dbReference>
<dbReference type="GO" id="GO:0000428">
    <property type="term" value="C:DNA-directed RNA polymerase complex"/>
    <property type="evidence" value="ECO:0007669"/>
    <property type="project" value="UniProtKB-KW"/>
</dbReference>
<dbReference type="InterPro" id="IPR011263">
    <property type="entry name" value="DNA-dir_RNA_pol_RpoA/D/Rpb3"/>
</dbReference>
<dbReference type="Pfam" id="PF03118">
    <property type="entry name" value="RNA_pol_A_CTD"/>
    <property type="match status" value="1"/>
</dbReference>
<dbReference type="GO" id="GO:0003677">
    <property type="term" value="F:DNA binding"/>
    <property type="evidence" value="ECO:0007669"/>
    <property type="project" value="InterPro"/>
</dbReference>
<evidence type="ECO:0000256" key="7">
    <source>
        <dbReference type="ARBA" id="ARBA00023163"/>
    </source>
</evidence>
<evidence type="ECO:0000256" key="5">
    <source>
        <dbReference type="ARBA" id="ARBA00022679"/>
    </source>
</evidence>
<evidence type="ECO:0000256" key="9">
    <source>
        <dbReference type="ARBA" id="ARBA00048552"/>
    </source>
</evidence>
<comment type="similarity">
    <text evidence="2">Belongs to the RNA polymerase alpha chain family.</text>
</comment>
<dbReference type="Gene3D" id="1.10.150.20">
    <property type="entry name" value="5' to 3' exonuclease, C-terminal subdomain"/>
    <property type="match status" value="1"/>
</dbReference>
<evidence type="ECO:0000256" key="3">
    <source>
        <dbReference type="ARBA" id="ARBA00012418"/>
    </source>
</evidence>
<evidence type="ECO:0000256" key="1">
    <source>
        <dbReference type="ARBA" id="ARBA00004026"/>
    </source>
</evidence>
<keyword evidence="6" id="KW-0548">Nucleotidyltransferase</keyword>
<dbReference type="Pfam" id="PF01000">
    <property type="entry name" value="RNA_pol_A_bac"/>
    <property type="match status" value="1"/>
</dbReference>
<gene>
    <name evidence="11" type="primary">rpoA</name>
</gene>
<organism evidence="11">
    <name type="scientific">Carteria sp. SAG 8-5</name>
    <dbReference type="NCBI Taxonomy" id="1756294"/>
    <lineage>
        <taxon>Eukaryota</taxon>
        <taxon>Viridiplantae</taxon>
        <taxon>Chlorophyta</taxon>
        <taxon>core chlorophytes</taxon>
        <taxon>Chlorophyceae</taxon>
        <taxon>CS clade</taxon>
        <taxon>Chlamydomonadales</taxon>
        <taxon>Chlamydomonadaceae</taxon>
        <taxon>Carteria</taxon>
    </lineage>
</organism>
<dbReference type="AlphaFoldDB" id="A0A0S2LPW2"/>
<dbReference type="GO" id="GO:0006351">
    <property type="term" value="P:DNA-templated transcription"/>
    <property type="evidence" value="ECO:0007669"/>
    <property type="project" value="InterPro"/>
</dbReference>
<dbReference type="GO" id="GO:0005737">
    <property type="term" value="C:cytoplasm"/>
    <property type="evidence" value="ECO:0007669"/>
    <property type="project" value="UniProtKB-ARBA"/>
</dbReference>
<proteinExistence type="inferred from homology"/>
<evidence type="ECO:0000259" key="10">
    <source>
        <dbReference type="SMART" id="SM00662"/>
    </source>
</evidence>
<reference evidence="11" key="1">
    <citation type="journal article" date="2015" name="BMC Evol. Biol.">
        <title>Chloroplast phylogenomic analysis of chlorophyte green algae identifies a novel lineage sister to the Sphaeropleales (Chlorophyceae).</title>
        <authorList>
            <person name="Lemieux C."/>
            <person name="Vincent A.T."/>
            <person name="Labarre A."/>
            <person name="Otis C."/>
            <person name="Turmel M."/>
        </authorList>
    </citation>
    <scope>NUCLEOTIDE SEQUENCE</scope>
</reference>
<evidence type="ECO:0000256" key="8">
    <source>
        <dbReference type="ARBA" id="ARBA00031776"/>
    </source>
</evidence>
<evidence type="ECO:0000256" key="2">
    <source>
        <dbReference type="ARBA" id="ARBA00007123"/>
    </source>
</evidence>
<protein>
    <recommendedName>
        <fullName evidence="3">DNA-directed RNA polymerase</fullName>
        <ecNumber evidence="3">2.7.7.6</ecNumber>
    </recommendedName>
    <alternativeName>
        <fullName evidence="8">Plastid-encoded RNA polymerase subunit alpha</fullName>
    </alternativeName>
</protein>
<dbReference type="GO" id="GO:0003899">
    <property type="term" value="F:DNA-directed RNA polymerase activity"/>
    <property type="evidence" value="ECO:0007669"/>
    <property type="project" value="UniProtKB-EC"/>
</dbReference>
<keyword evidence="7" id="KW-0804">Transcription</keyword>
<dbReference type="FunFam" id="2.170.120.12:FF:000001">
    <property type="entry name" value="DNA-directed RNA polymerase subunit alpha"/>
    <property type="match status" value="1"/>
</dbReference>
<dbReference type="CDD" id="cd06928">
    <property type="entry name" value="RNAP_alpha_NTD"/>
    <property type="match status" value="1"/>
</dbReference>
<dbReference type="SMART" id="SM00662">
    <property type="entry name" value="RPOLD"/>
    <property type="match status" value="1"/>
</dbReference>
<dbReference type="InterPro" id="IPR036603">
    <property type="entry name" value="RBP11-like"/>
</dbReference>
<comment type="function">
    <text evidence="1">DNA-dependent RNA polymerase catalyzes the transcription of DNA into RNA using the four ribonucleoside triphosphates as substrates.</text>
</comment>
<dbReference type="SUPFAM" id="SSF56553">
    <property type="entry name" value="Insert subdomain of RNA polymerase alpha subunit"/>
    <property type="match status" value="1"/>
</dbReference>
<keyword evidence="5" id="KW-0808">Transferase</keyword>
<dbReference type="GO" id="GO:0046983">
    <property type="term" value="F:protein dimerization activity"/>
    <property type="evidence" value="ECO:0007669"/>
    <property type="project" value="InterPro"/>
</dbReference>
<dbReference type="InterPro" id="IPR036643">
    <property type="entry name" value="RNApol_insert_sf"/>
</dbReference>
<feature type="domain" description="DNA-directed RNA polymerase RpoA/D/Rpb3-type" evidence="10">
    <location>
        <begin position="82"/>
        <end position="308"/>
    </location>
</feature>
<geneLocation type="chloroplast" evidence="11"/>